<evidence type="ECO:0000256" key="4">
    <source>
        <dbReference type="ARBA" id="ARBA00022676"/>
    </source>
</evidence>
<organism evidence="13 14">
    <name type="scientific">Adineta steineri</name>
    <dbReference type="NCBI Taxonomy" id="433720"/>
    <lineage>
        <taxon>Eukaryota</taxon>
        <taxon>Metazoa</taxon>
        <taxon>Spiralia</taxon>
        <taxon>Gnathifera</taxon>
        <taxon>Rotifera</taxon>
        <taxon>Eurotatoria</taxon>
        <taxon>Bdelloidea</taxon>
        <taxon>Adinetida</taxon>
        <taxon>Adinetidae</taxon>
        <taxon>Adineta</taxon>
    </lineage>
</organism>
<comment type="caution">
    <text evidence="13">The sequence shown here is derived from an EMBL/GenBank/DDBJ whole genome shotgun (WGS) entry which is preliminary data.</text>
</comment>
<keyword evidence="4 11" id="KW-0328">Glycosyltransferase</keyword>
<evidence type="ECO:0000256" key="2">
    <source>
        <dbReference type="ARBA" id="ARBA00006047"/>
    </source>
</evidence>
<reference evidence="13" key="1">
    <citation type="submission" date="2021-02" db="EMBL/GenBank/DDBJ databases">
        <authorList>
            <person name="Nowell W R."/>
        </authorList>
    </citation>
    <scope>NUCLEOTIDE SEQUENCE</scope>
</reference>
<dbReference type="SUPFAM" id="SSF53756">
    <property type="entry name" value="UDP-Glycosyltransferase/glycogen phosphorylase"/>
    <property type="match status" value="1"/>
</dbReference>
<evidence type="ECO:0000256" key="7">
    <source>
        <dbReference type="ARBA" id="ARBA00023277"/>
    </source>
</evidence>
<evidence type="ECO:0000256" key="1">
    <source>
        <dbReference type="ARBA" id="ARBA00001933"/>
    </source>
</evidence>
<dbReference type="EMBL" id="CAJNOG010000035">
    <property type="protein sequence ID" value="CAF0812723.1"/>
    <property type="molecule type" value="Genomic_DNA"/>
</dbReference>
<keyword evidence="6 11" id="KW-0663">Pyridoxal phosphate</keyword>
<evidence type="ECO:0000313" key="14">
    <source>
        <dbReference type="Proteomes" id="UP000663845"/>
    </source>
</evidence>
<feature type="region of interest" description="Disordered" evidence="12">
    <location>
        <begin position="19"/>
        <end position="51"/>
    </location>
</feature>
<keyword evidence="3" id="KW-0321">Glycogen metabolism</keyword>
<comment type="catalytic activity">
    <reaction evidence="8">
        <text>[(1-&gt;4)-alpha-D-glucosyl](n) + phosphate = [(1-&gt;4)-alpha-D-glucosyl](n-1) + alpha-D-glucose 1-phosphate</text>
        <dbReference type="Rhea" id="RHEA:41732"/>
        <dbReference type="Rhea" id="RHEA-COMP:9584"/>
        <dbReference type="Rhea" id="RHEA-COMP:9586"/>
        <dbReference type="ChEBI" id="CHEBI:15444"/>
        <dbReference type="ChEBI" id="CHEBI:43474"/>
        <dbReference type="ChEBI" id="CHEBI:58601"/>
        <dbReference type="EC" id="2.4.1.1"/>
    </reaction>
    <physiologicalReaction direction="left-to-right" evidence="8">
        <dbReference type="Rhea" id="RHEA:41733"/>
    </physiologicalReaction>
</comment>
<evidence type="ECO:0000256" key="3">
    <source>
        <dbReference type="ARBA" id="ARBA00022600"/>
    </source>
</evidence>
<feature type="compositionally biased region" description="Polar residues" evidence="12">
    <location>
        <begin position="36"/>
        <end position="48"/>
    </location>
</feature>
<dbReference type="InterPro" id="IPR011833">
    <property type="entry name" value="Glycg_phsphrylas"/>
</dbReference>
<comment type="cofactor">
    <cofactor evidence="1 11">
        <name>pyridoxal 5'-phosphate</name>
        <dbReference type="ChEBI" id="CHEBI:597326"/>
    </cofactor>
</comment>
<accession>A0A813TR21</accession>
<evidence type="ECO:0000256" key="8">
    <source>
        <dbReference type="ARBA" id="ARBA00036074"/>
    </source>
</evidence>
<evidence type="ECO:0000256" key="6">
    <source>
        <dbReference type="ARBA" id="ARBA00022898"/>
    </source>
</evidence>
<comment type="subunit">
    <text evidence="10">Homodimer; enzymatically active. Interacts with PPP1R3B; recruits the phosphatase PP1 which dephosphorylates and inactivates PYGL/glycogen phosphorylase.</text>
</comment>
<comment type="function">
    <text evidence="9 11">Allosteric enzyme that catalyzes the rate-limiting step in glycogen catabolism, the phosphorolytic cleavage of glycogen to produce glucose-1-phosphate, and plays a central role in maintaining cellular and organismal glucose homeostasis.</text>
</comment>
<evidence type="ECO:0000256" key="11">
    <source>
        <dbReference type="RuleBase" id="RU000587"/>
    </source>
</evidence>
<dbReference type="EC" id="2.4.1.1" evidence="11"/>
<evidence type="ECO:0000256" key="5">
    <source>
        <dbReference type="ARBA" id="ARBA00022679"/>
    </source>
</evidence>
<dbReference type="Pfam" id="PF00343">
    <property type="entry name" value="Phosphorylase"/>
    <property type="match status" value="1"/>
</dbReference>
<comment type="similarity">
    <text evidence="2 11">Belongs to the glycogen phosphorylase family.</text>
</comment>
<name>A0A813TR21_9BILA</name>
<keyword evidence="5 11" id="KW-0808">Transferase</keyword>
<evidence type="ECO:0000256" key="9">
    <source>
        <dbReference type="ARBA" id="ARBA00037413"/>
    </source>
</evidence>
<protein>
    <recommendedName>
        <fullName evidence="11">Alpha-1,4 glucan phosphorylase</fullName>
        <ecNumber evidence="11">2.4.1.1</ecNumber>
    </recommendedName>
</protein>
<dbReference type="GO" id="GO:0030170">
    <property type="term" value="F:pyridoxal phosphate binding"/>
    <property type="evidence" value="ECO:0007669"/>
    <property type="project" value="InterPro"/>
</dbReference>
<evidence type="ECO:0000256" key="12">
    <source>
        <dbReference type="SAM" id="MobiDB-lite"/>
    </source>
</evidence>
<dbReference type="PANTHER" id="PTHR11468">
    <property type="entry name" value="GLYCOGEN PHOSPHORYLASE"/>
    <property type="match status" value="1"/>
</dbReference>
<dbReference type="GO" id="GO:0005737">
    <property type="term" value="C:cytoplasm"/>
    <property type="evidence" value="ECO:0007669"/>
    <property type="project" value="TreeGrafter"/>
</dbReference>
<gene>
    <name evidence="13" type="ORF">JYZ213_LOCUS5867</name>
</gene>
<sequence>MEQVKSALKTVQQTVTEGIHDLTVSKDEKKDEQKKPNQSTPTKKSAPTGSAALKLKASKQISIRGIPLLENVQGVKKTFNRHLHFTVVKDRDVATQRDYYSSLAYTVRDHLVGRWIRTHQHHFESDGKRVYYLSMEFYMGRTLANCMINLGIENDVDEALYELGLNIEELEEFEMDAALGNGGLGRLAACFLDSMATLGLSSYGYGLRYDYGIFTQQIKDGFQNEVPDDWLRYGNPWEISRPEFLVPVQFYGKVIEENGKKKWVETEIIQAMPFDTPIPGYNNNVINTLRLWSAKAPGKFNFQLFNAGDYIRAVAEQSLTENITRVLYPNDNFDEGKILRLQQEFFLVSASLQDILRRYKHSKPYSATDKKPDFTRFPEKAAVQLNDTHPALSVAELMRLLIDEENLEWDQAFEITKKTIAYTNHTLLPEALERWPIDMFEKLLPRHLQIITEINLHHLDLVRQKWPEDEERLKRMSVVEDEHKVVNMGYLSIVGSHAVNGVAQLHSDLLKSTLFKDFYELNPEKFQNKTNVK</sequence>
<dbReference type="GO" id="GO:0008184">
    <property type="term" value="F:glycogen phosphorylase activity"/>
    <property type="evidence" value="ECO:0007669"/>
    <property type="project" value="InterPro"/>
</dbReference>
<dbReference type="FunFam" id="3.40.50.2000:FF:000149">
    <property type="entry name" value="Glycogen phosphorylase, muscle form"/>
    <property type="match status" value="1"/>
</dbReference>
<dbReference type="Gene3D" id="3.40.50.2000">
    <property type="entry name" value="Glycogen Phosphorylase B"/>
    <property type="match status" value="1"/>
</dbReference>
<keyword evidence="7 11" id="KW-0119">Carbohydrate metabolism</keyword>
<dbReference type="PANTHER" id="PTHR11468:SF3">
    <property type="entry name" value="GLYCOGEN PHOSPHORYLASE, LIVER FORM"/>
    <property type="match status" value="1"/>
</dbReference>
<dbReference type="NCBIfam" id="TIGR02093">
    <property type="entry name" value="P_ylase"/>
    <property type="match status" value="1"/>
</dbReference>
<dbReference type="InterPro" id="IPR000811">
    <property type="entry name" value="Glyco_trans_35"/>
</dbReference>
<dbReference type="GO" id="GO:0005980">
    <property type="term" value="P:glycogen catabolic process"/>
    <property type="evidence" value="ECO:0007669"/>
    <property type="project" value="TreeGrafter"/>
</dbReference>
<feature type="compositionally biased region" description="Basic and acidic residues" evidence="12">
    <location>
        <begin position="19"/>
        <end position="35"/>
    </location>
</feature>
<dbReference type="Proteomes" id="UP000663845">
    <property type="component" value="Unassembled WGS sequence"/>
</dbReference>
<proteinExistence type="inferred from homology"/>
<dbReference type="AlphaFoldDB" id="A0A813TR21"/>
<evidence type="ECO:0000313" key="13">
    <source>
        <dbReference type="EMBL" id="CAF0812723.1"/>
    </source>
</evidence>
<evidence type="ECO:0000256" key="10">
    <source>
        <dbReference type="ARBA" id="ARBA00046783"/>
    </source>
</evidence>